<dbReference type="PROSITE" id="PS51257">
    <property type="entry name" value="PROKAR_LIPOPROTEIN"/>
    <property type="match status" value="1"/>
</dbReference>
<gene>
    <name evidence="2" type="ORF">JOD49_003937</name>
</gene>
<keyword evidence="1" id="KW-0732">Signal</keyword>
<evidence type="ECO:0000313" key="2">
    <source>
        <dbReference type="EMBL" id="MBM7481017.1"/>
    </source>
</evidence>
<dbReference type="EMBL" id="JAFBBO010000001">
    <property type="protein sequence ID" value="MBM7481017.1"/>
    <property type="molecule type" value="Genomic_DNA"/>
</dbReference>
<dbReference type="Proteomes" id="UP000698059">
    <property type="component" value="Unassembled WGS sequence"/>
</dbReference>
<proteinExistence type="predicted"/>
<name>A0ABS2LKS0_9CELL</name>
<evidence type="ECO:0000313" key="3">
    <source>
        <dbReference type="Proteomes" id="UP000698059"/>
    </source>
</evidence>
<organism evidence="2 3">
    <name type="scientific">Oerskovia jenensis</name>
    <dbReference type="NCBI Taxonomy" id="162169"/>
    <lineage>
        <taxon>Bacteria</taxon>
        <taxon>Bacillati</taxon>
        <taxon>Actinomycetota</taxon>
        <taxon>Actinomycetes</taxon>
        <taxon>Micrococcales</taxon>
        <taxon>Cellulomonadaceae</taxon>
        <taxon>Oerskovia</taxon>
    </lineage>
</organism>
<accession>A0ABS2LKS0</accession>
<protein>
    <submittedName>
        <fullName evidence="2">Uncharacterized protein</fullName>
    </submittedName>
</protein>
<sequence length="164" mass="17520">MPPTVARTSRLARAGVFAFAAVVVLGGCSTTEDNAREIRDVIVEQAPGVEDAVVHNHKDIFVDNIIVRLSMPTTTDEDDDGLVAAIDATLDAAWTTSRTEPSNVTIEVTLAPMQDGARYGDKGSIELEDRGIDEALGLDSAVYRESIRVSTDELNALYGARGNS</sequence>
<keyword evidence="3" id="KW-1185">Reference proteome</keyword>
<reference evidence="2 3" key="1">
    <citation type="submission" date="2021-01" db="EMBL/GenBank/DDBJ databases">
        <title>Sequencing the genomes of 1000 actinobacteria strains.</title>
        <authorList>
            <person name="Klenk H.-P."/>
        </authorList>
    </citation>
    <scope>NUCLEOTIDE SEQUENCE [LARGE SCALE GENOMIC DNA]</scope>
    <source>
        <strain evidence="2 3">DSM 46000</strain>
    </source>
</reference>
<evidence type="ECO:0000256" key="1">
    <source>
        <dbReference type="SAM" id="SignalP"/>
    </source>
</evidence>
<comment type="caution">
    <text evidence="2">The sequence shown here is derived from an EMBL/GenBank/DDBJ whole genome shotgun (WGS) entry which is preliminary data.</text>
</comment>
<feature type="chain" id="PRO_5046936281" evidence="1">
    <location>
        <begin position="21"/>
        <end position="164"/>
    </location>
</feature>
<feature type="signal peptide" evidence="1">
    <location>
        <begin position="1"/>
        <end position="20"/>
    </location>
</feature>
<dbReference type="RefSeq" id="WP_205308691.1">
    <property type="nucleotide sequence ID" value="NZ_BAAAVF010000001.1"/>
</dbReference>